<evidence type="ECO:0000313" key="1">
    <source>
        <dbReference type="EMBL" id="CAB4129963.1"/>
    </source>
</evidence>
<accession>A0A6J5L9G5</accession>
<dbReference type="EMBL" id="LR796237">
    <property type="protein sequence ID" value="CAB4129963.1"/>
    <property type="molecule type" value="Genomic_DNA"/>
</dbReference>
<sequence>MKYLKNREEIQAMEFILDEHTLPVLQVFTENAIFRTGHRHTPAGGPWAYVKSGDEKHPTFVILEGEYIAKRADGILFVLTREQLESLYSPL</sequence>
<name>A0A6J5L9G5_9CAUD</name>
<organism evidence="1">
    <name type="scientific">uncultured Caudovirales phage</name>
    <dbReference type="NCBI Taxonomy" id="2100421"/>
    <lineage>
        <taxon>Viruses</taxon>
        <taxon>Duplodnaviria</taxon>
        <taxon>Heunggongvirae</taxon>
        <taxon>Uroviricota</taxon>
        <taxon>Caudoviricetes</taxon>
        <taxon>Peduoviridae</taxon>
        <taxon>Maltschvirus</taxon>
        <taxon>Maltschvirus maltsch</taxon>
    </lineage>
</organism>
<gene>
    <name evidence="1" type="ORF">UFOVP116_201</name>
</gene>
<reference evidence="1" key="1">
    <citation type="submission" date="2020-04" db="EMBL/GenBank/DDBJ databases">
        <authorList>
            <person name="Chiriac C."/>
            <person name="Salcher M."/>
            <person name="Ghai R."/>
            <person name="Kavagutti S V."/>
        </authorList>
    </citation>
    <scope>NUCLEOTIDE SEQUENCE</scope>
</reference>
<protein>
    <submittedName>
        <fullName evidence="1">Uncharacterized protein</fullName>
    </submittedName>
</protein>
<proteinExistence type="predicted"/>